<sequence>MDFFFQQEFQAEMLWPEIPEIYIPNDPPRLTAFAPYSRPSDGFSMENSISPSSHHGNLNKRMIEILGAIRTAAIADKEPLSGYRHMIKERQRRDKMRQNYEGLFSLLPPGTKADKNTIVQTAASQVLELQCLKAELQSRNVELEARLAKKAEKGEGAKINVKVVHPSSAMDSMVEVLKCLRNMEVKAKSIRSVISAEEFSATVEIESKLQKSEVENAVKCTLMEVERKKLSRCFAEATDNKSVAIWDLWEGQ</sequence>
<proteinExistence type="predicted"/>
<dbReference type="PANTHER" id="PTHR46665">
    <property type="entry name" value="TRANSCRIPTION FACTOR BHLH041-RELATED-RELATED"/>
    <property type="match status" value="1"/>
</dbReference>
<dbReference type="PROSITE" id="PS50888">
    <property type="entry name" value="BHLH"/>
    <property type="match status" value="1"/>
</dbReference>
<dbReference type="AlphaFoldDB" id="A0A3S3NKE4"/>
<dbReference type="Gene3D" id="4.10.280.10">
    <property type="entry name" value="Helix-loop-helix DNA-binding domain"/>
    <property type="match status" value="1"/>
</dbReference>
<keyword evidence="2" id="KW-0804">Transcription</keyword>
<dbReference type="OrthoDB" id="1885111at2759"/>
<name>A0A3S3NKE4_9MAGN</name>
<accession>A0A3S3NKE4</accession>
<comment type="caution">
    <text evidence="5">The sequence shown here is derived from an EMBL/GenBank/DDBJ whole genome shotgun (WGS) entry which is preliminary data.</text>
</comment>
<protein>
    <submittedName>
        <fullName evidence="5">Transcription factor bHLH92-like protein</fullName>
    </submittedName>
</protein>
<dbReference type="InterPro" id="IPR045239">
    <property type="entry name" value="bHLH95_bHLH"/>
</dbReference>
<dbReference type="GO" id="GO:0046983">
    <property type="term" value="F:protein dimerization activity"/>
    <property type="evidence" value="ECO:0007669"/>
    <property type="project" value="InterPro"/>
</dbReference>
<feature type="domain" description="BHLH" evidence="4">
    <location>
        <begin position="80"/>
        <end position="129"/>
    </location>
</feature>
<evidence type="ECO:0000256" key="2">
    <source>
        <dbReference type="ARBA" id="ARBA00023163"/>
    </source>
</evidence>
<evidence type="ECO:0000259" key="4">
    <source>
        <dbReference type="PROSITE" id="PS50888"/>
    </source>
</evidence>
<keyword evidence="1" id="KW-0805">Transcription regulation</keyword>
<dbReference type="SUPFAM" id="SSF47459">
    <property type="entry name" value="HLH, helix-loop-helix DNA-binding domain"/>
    <property type="match status" value="1"/>
</dbReference>
<evidence type="ECO:0000313" key="5">
    <source>
        <dbReference type="EMBL" id="RWR89403.1"/>
    </source>
</evidence>
<evidence type="ECO:0000256" key="3">
    <source>
        <dbReference type="SAM" id="Coils"/>
    </source>
</evidence>
<dbReference type="SMART" id="SM00353">
    <property type="entry name" value="HLH"/>
    <property type="match status" value="1"/>
</dbReference>
<keyword evidence="6" id="KW-1185">Reference proteome</keyword>
<dbReference type="Pfam" id="PF00010">
    <property type="entry name" value="HLH"/>
    <property type="match status" value="1"/>
</dbReference>
<dbReference type="InterPro" id="IPR044658">
    <property type="entry name" value="bHLH92/bHLH041-like"/>
</dbReference>
<evidence type="ECO:0000256" key="1">
    <source>
        <dbReference type="ARBA" id="ARBA00023015"/>
    </source>
</evidence>
<organism evidence="5 6">
    <name type="scientific">Cinnamomum micranthum f. kanehirae</name>
    <dbReference type="NCBI Taxonomy" id="337451"/>
    <lineage>
        <taxon>Eukaryota</taxon>
        <taxon>Viridiplantae</taxon>
        <taxon>Streptophyta</taxon>
        <taxon>Embryophyta</taxon>
        <taxon>Tracheophyta</taxon>
        <taxon>Spermatophyta</taxon>
        <taxon>Magnoliopsida</taxon>
        <taxon>Magnoliidae</taxon>
        <taxon>Laurales</taxon>
        <taxon>Lauraceae</taxon>
        <taxon>Cinnamomum</taxon>
    </lineage>
</organism>
<keyword evidence="3" id="KW-0175">Coiled coil</keyword>
<dbReference type="PANTHER" id="PTHR46665:SF6">
    <property type="entry name" value="TRANSCRIPTION FACTOR BHLH92"/>
    <property type="match status" value="1"/>
</dbReference>
<dbReference type="InterPro" id="IPR011598">
    <property type="entry name" value="bHLH_dom"/>
</dbReference>
<evidence type="ECO:0000313" key="6">
    <source>
        <dbReference type="Proteomes" id="UP000283530"/>
    </source>
</evidence>
<dbReference type="EMBL" id="QPKB01000007">
    <property type="protein sequence ID" value="RWR89403.1"/>
    <property type="molecule type" value="Genomic_DNA"/>
</dbReference>
<reference evidence="5 6" key="1">
    <citation type="journal article" date="2019" name="Nat. Plants">
        <title>Stout camphor tree genome fills gaps in understanding of flowering plant genome evolution.</title>
        <authorList>
            <person name="Chaw S.M."/>
            <person name="Liu Y.C."/>
            <person name="Wu Y.W."/>
            <person name="Wang H.Y."/>
            <person name="Lin C.I."/>
            <person name="Wu C.S."/>
            <person name="Ke H.M."/>
            <person name="Chang L.Y."/>
            <person name="Hsu C.Y."/>
            <person name="Yang H.T."/>
            <person name="Sudianto E."/>
            <person name="Hsu M.H."/>
            <person name="Wu K.P."/>
            <person name="Wang L.N."/>
            <person name="Leebens-Mack J.H."/>
            <person name="Tsai I.J."/>
        </authorList>
    </citation>
    <scope>NUCLEOTIDE SEQUENCE [LARGE SCALE GENOMIC DNA]</scope>
    <source>
        <strain evidence="6">cv. Chaw 1501</strain>
        <tissue evidence="5">Young leaves</tissue>
    </source>
</reference>
<dbReference type="CDD" id="cd11393">
    <property type="entry name" value="bHLH_AtbHLH_like"/>
    <property type="match status" value="1"/>
</dbReference>
<gene>
    <name evidence="5" type="ORF">CKAN_01845800</name>
</gene>
<feature type="coiled-coil region" evidence="3">
    <location>
        <begin position="126"/>
        <end position="153"/>
    </location>
</feature>
<dbReference type="Proteomes" id="UP000283530">
    <property type="component" value="Unassembled WGS sequence"/>
</dbReference>
<dbReference type="InterPro" id="IPR036638">
    <property type="entry name" value="HLH_DNA-bd_sf"/>
</dbReference>